<proteinExistence type="inferred from homology"/>
<dbReference type="Gene3D" id="3.30.200.20">
    <property type="entry name" value="Phosphorylase Kinase, domain 1"/>
    <property type="match status" value="1"/>
</dbReference>
<keyword evidence="6" id="KW-0418">Kinase</keyword>
<reference evidence="13" key="1">
    <citation type="submission" date="2024-02" db="UniProtKB">
        <authorList>
            <consortium name="WormBaseParasite"/>
        </authorList>
    </citation>
    <scope>IDENTIFICATION</scope>
</reference>
<dbReference type="InterPro" id="IPR028375">
    <property type="entry name" value="KA1/Ssp2_C"/>
</dbReference>
<dbReference type="PANTHER" id="PTHR24346">
    <property type="entry name" value="MAP/MICROTUBULE AFFINITY-REGULATING KINASE"/>
    <property type="match status" value="1"/>
</dbReference>
<sequence>MDIRFDPHTPPFEPRPKLKLGEFELTETLGSGTFGKVKVGVHEVTGYKVAIKMMSRAVIKHLDVANKIRREIQNLSQFSHPHIIQLYAVVSTPTHIFMVMEYVSGGELFEYIVKKGSLNTNDARRFFQQIISGVSYCHNHFVVHRDLKPENLLLDKDLNVKIADFGLSNMMRDGDFLRTSCGSPNYAAPEVISGMLYCGPEVDIWSCGVILFALLSGRLPFDDDHIPALFRKIKAGVFTIPQHFDQLVTDLLKRMLEVDATKRAKIHEIIVHPWFNVDLPGHLFPSNNETSNIIDIHVVRDLAKQCSVSEEELTTVLLSDKPFHHFTIAYNEMVKNKRPSTVGPFADEHSINFRSESFMDFQDIPLFGVGSPPSQSFLNASPLSTSRMSSPLPQRDFSPMLIRGQCNNNHAASPNGNNEKSDKWYLGIRSSANPADIMLQIFNTLSRLNFEWITVDVYHLIVRKKVDVEKNGVAYDSPSIALQLFKVRSDYYILDFKNVVDDQAATSTAPTPSDSYAELENLTIEQLQNEVSAYVTPRGRTMPFFEACSELLLSLACK</sequence>
<dbReference type="PROSITE" id="PS00107">
    <property type="entry name" value="PROTEIN_KINASE_ATP"/>
    <property type="match status" value="1"/>
</dbReference>
<dbReference type="CDD" id="cd14079">
    <property type="entry name" value="STKc_AMPK_alpha"/>
    <property type="match status" value="1"/>
</dbReference>
<accession>A0AAF3FDH0</accession>
<dbReference type="SMART" id="SM00220">
    <property type="entry name" value="S_TKc"/>
    <property type="match status" value="1"/>
</dbReference>
<dbReference type="Gene3D" id="3.30.310.80">
    <property type="entry name" value="Kinase associated domain 1, KA1"/>
    <property type="match status" value="1"/>
</dbReference>
<dbReference type="GO" id="GO:0005524">
    <property type="term" value="F:ATP binding"/>
    <property type="evidence" value="ECO:0007669"/>
    <property type="project" value="UniProtKB-UniRule"/>
</dbReference>
<dbReference type="Pfam" id="PF16579">
    <property type="entry name" value="AdenylateSensor"/>
    <property type="match status" value="1"/>
</dbReference>
<evidence type="ECO:0000256" key="6">
    <source>
        <dbReference type="ARBA" id="ARBA00022777"/>
    </source>
</evidence>
<evidence type="ECO:0000256" key="4">
    <source>
        <dbReference type="ARBA" id="ARBA00022679"/>
    </source>
</evidence>
<dbReference type="PANTHER" id="PTHR24346:SF110">
    <property type="entry name" value="NON-SPECIFIC SERINE_THREONINE PROTEIN KINASE"/>
    <property type="match status" value="1"/>
</dbReference>
<evidence type="ECO:0000256" key="7">
    <source>
        <dbReference type="ARBA" id="ARBA00022840"/>
    </source>
</evidence>
<dbReference type="Proteomes" id="UP000887575">
    <property type="component" value="Unassembled WGS sequence"/>
</dbReference>
<evidence type="ECO:0000256" key="9">
    <source>
        <dbReference type="ARBA" id="ARBA00048679"/>
    </source>
</evidence>
<comment type="similarity">
    <text evidence="1">Belongs to the protein kinase superfamily. CAMK Ser/Thr protein kinase family. SNF1 subfamily.</text>
</comment>
<evidence type="ECO:0000313" key="12">
    <source>
        <dbReference type="Proteomes" id="UP000887575"/>
    </source>
</evidence>
<keyword evidence="12" id="KW-1185">Reference proteome</keyword>
<evidence type="ECO:0000256" key="2">
    <source>
        <dbReference type="ARBA" id="ARBA00012513"/>
    </source>
</evidence>
<dbReference type="PROSITE" id="PS50011">
    <property type="entry name" value="PROTEIN_KINASE_DOM"/>
    <property type="match status" value="1"/>
</dbReference>
<dbReference type="InterPro" id="IPR017441">
    <property type="entry name" value="Protein_kinase_ATP_BS"/>
</dbReference>
<dbReference type="InterPro" id="IPR011009">
    <property type="entry name" value="Kinase-like_dom_sf"/>
</dbReference>
<evidence type="ECO:0000256" key="8">
    <source>
        <dbReference type="ARBA" id="ARBA00047899"/>
    </source>
</evidence>
<dbReference type="WBParaSite" id="MBELARI_LOCUS4657">
    <property type="protein sequence ID" value="MBELARI_LOCUS4657"/>
    <property type="gene ID" value="MBELARI_LOCUS4657"/>
</dbReference>
<evidence type="ECO:0000256" key="5">
    <source>
        <dbReference type="ARBA" id="ARBA00022741"/>
    </source>
</evidence>
<organism evidence="12 13">
    <name type="scientific">Mesorhabditis belari</name>
    <dbReference type="NCBI Taxonomy" id="2138241"/>
    <lineage>
        <taxon>Eukaryota</taxon>
        <taxon>Metazoa</taxon>
        <taxon>Ecdysozoa</taxon>
        <taxon>Nematoda</taxon>
        <taxon>Chromadorea</taxon>
        <taxon>Rhabditida</taxon>
        <taxon>Rhabditina</taxon>
        <taxon>Rhabditomorpha</taxon>
        <taxon>Rhabditoidea</taxon>
        <taxon>Rhabditidae</taxon>
        <taxon>Mesorhabditinae</taxon>
        <taxon>Mesorhabditis</taxon>
    </lineage>
</organism>
<protein>
    <recommendedName>
        <fullName evidence="2">non-specific serine/threonine protein kinase</fullName>
        <ecNumber evidence="2">2.7.11.1</ecNumber>
    </recommendedName>
</protein>
<feature type="binding site" evidence="10">
    <location>
        <position position="60"/>
    </location>
    <ligand>
        <name>ATP</name>
        <dbReference type="ChEBI" id="CHEBI:30616"/>
    </ligand>
</feature>
<keyword evidence="5 10" id="KW-0547">Nucleotide-binding</keyword>
<dbReference type="GO" id="GO:0004674">
    <property type="term" value="F:protein serine/threonine kinase activity"/>
    <property type="evidence" value="ECO:0007669"/>
    <property type="project" value="UniProtKB-KW"/>
</dbReference>
<comment type="catalytic activity">
    <reaction evidence="9">
        <text>L-seryl-[protein] + ATP = O-phospho-L-seryl-[protein] + ADP + H(+)</text>
        <dbReference type="Rhea" id="RHEA:17989"/>
        <dbReference type="Rhea" id="RHEA-COMP:9863"/>
        <dbReference type="Rhea" id="RHEA-COMP:11604"/>
        <dbReference type="ChEBI" id="CHEBI:15378"/>
        <dbReference type="ChEBI" id="CHEBI:29999"/>
        <dbReference type="ChEBI" id="CHEBI:30616"/>
        <dbReference type="ChEBI" id="CHEBI:83421"/>
        <dbReference type="ChEBI" id="CHEBI:456216"/>
        <dbReference type="EC" id="2.7.11.1"/>
    </reaction>
</comment>
<dbReference type="InterPro" id="IPR000719">
    <property type="entry name" value="Prot_kinase_dom"/>
</dbReference>
<evidence type="ECO:0000259" key="11">
    <source>
        <dbReference type="PROSITE" id="PS50011"/>
    </source>
</evidence>
<dbReference type="Gene3D" id="1.10.510.10">
    <property type="entry name" value="Transferase(Phosphotransferase) domain 1"/>
    <property type="match status" value="1"/>
</dbReference>
<dbReference type="AlphaFoldDB" id="A0AAF3FDH0"/>
<dbReference type="GO" id="GO:0005737">
    <property type="term" value="C:cytoplasm"/>
    <property type="evidence" value="ECO:0007669"/>
    <property type="project" value="TreeGrafter"/>
</dbReference>
<evidence type="ECO:0000256" key="10">
    <source>
        <dbReference type="PROSITE-ProRule" id="PRU10141"/>
    </source>
</evidence>
<dbReference type="FunFam" id="3.30.200.20:FF:000042">
    <property type="entry name" value="Aurora kinase A"/>
    <property type="match status" value="1"/>
</dbReference>
<keyword evidence="4" id="KW-0808">Transferase</keyword>
<dbReference type="InterPro" id="IPR008271">
    <property type="entry name" value="Ser/Thr_kinase_AS"/>
</dbReference>
<comment type="catalytic activity">
    <reaction evidence="8">
        <text>L-threonyl-[protein] + ATP = O-phospho-L-threonyl-[protein] + ADP + H(+)</text>
        <dbReference type="Rhea" id="RHEA:46608"/>
        <dbReference type="Rhea" id="RHEA-COMP:11060"/>
        <dbReference type="Rhea" id="RHEA-COMP:11605"/>
        <dbReference type="ChEBI" id="CHEBI:15378"/>
        <dbReference type="ChEBI" id="CHEBI:30013"/>
        <dbReference type="ChEBI" id="CHEBI:30616"/>
        <dbReference type="ChEBI" id="CHEBI:61977"/>
        <dbReference type="ChEBI" id="CHEBI:456216"/>
        <dbReference type="EC" id="2.7.11.1"/>
    </reaction>
</comment>
<name>A0AAF3FDH0_9BILA</name>
<dbReference type="EC" id="2.7.11.1" evidence="2"/>
<dbReference type="Gene3D" id="1.10.8.10">
    <property type="entry name" value="DNA helicase RuvA subunit, C-terminal domain"/>
    <property type="match status" value="1"/>
</dbReference>
<dbReference type="CDD" id="cd12122">
    <property type="entry name" value="AMPKA_C"/>
    <property type="match status" value="1"/>
</dbReference>
<evidence type="ECO:0000313" key="13">
    <source>
        <dbReference type="WBParaSite" id="MBELARI_LOCUS4657"/>
    </source>
</evidence>
<keyword evidence="7 10" id="KW-0067">ATP-binding</keyword>
<evidence type="ECO:0000256" key="1">
    <source>
        <dbReference type="ARBA" id="ARBA00006234"/>
    </source>
</evidence>
<keyword evidence="3" id="KW-0723">Serine/threonine-protein kinase</keyword>
<dbReference type="SUPFAM" id="SSF103243">
    <property type="entry name" value="KA1-like"/>
    <property type="match status" value="1"/>
</dbReference>
<dbReference type="SUPFAM" id="SSF56112">
    <property type="entry name" value="Protein kinase-like (PK-like)"/>
    <property type="match status" value="1"/>
</dbReference>
<dbReference type="GO" id="GO:0035556">
    <property type="term" value="P:intracellular signal transduction"/>
    <property type="evidence" value="ECO:0007669"/>
    <property type="project" value="TreeGrafter"/>
</dbReference>
<dbReference type="InterPro" id="IPR032270">
    <property type="entry name" value="AMPK_C"/>
</dbReference>
<dbReference type="PROSITE" id="PS00108">
    <property type="entry name" value="PROTEIN_KINASE_ST"/>
    <property type="match status" value="1"/>
</dbReference>
<dbReference type="Pfam" id="PF00069">
    <property type="entry name" value="Pkinase"/>
    <property type="match status" value="1"/>
</dbReference>
<feature type="domain" description="Protein kinase" evidence="11">
    <location>
        <begin position="23"/>
        <end position="275"/>
    </location>
</feature>
<evidence type="ECO:0000256" key="3">
    <source>
        <dbReference type="ARBA" id="ARBA00022527"/>
    </source>
</evidence>
<dbReference type="FunFam" id="1.10.510.10:FF:000407">
    <property type="entry name" value="Non-specific serine/threonine protein kinase"/>
    <property type="match status" value="1"/>
</dbReference>